<comment type="caution">
    <text evidence="1">The sequence shown here is derived from an EMBL/GenBank/DDBJ whole genome shotgun (WGS) entry which is preliminary data.</text>
</comment>
<dbReference type="RefSeq" id="WP_211471594.1">
    <property type="nucleotide sequence ID" value="NZ_JAGSXH010000154.1"/>
</dbReference>
<organism evidence="1 2">
    <name type="scientific">Actinocrinis puniceicyclus</name>
    <dbReference type="NCBI Taxonomy" id="977794"/>
    <lineage>
        <taxon>Bacteria</taxon>
        <taxon>Bacillati</taxon>
        <taxon>Actinomycetota</taxon>
        <taxon>Actinomycetes</taxon>
        <taxon>Catenulisporales</taxon>
        <taxon>Actinospicaceae</taxon>
        <taxon>Actinocrinis</taxon>
    </lineage>
</organism>
<dbReference type="Proteomes" id="UP000677913">
    <property type="component" value="Unassembled WGS sequence"/>
</dbReference>
<protein>
    <submittedName>
        <fullName evidence="1">Uncharacterized protein</fullName>
    </submittedName>
</protein>
<evidence type="ECO:0000313" key="2">
    <source>
        <dbReference type="Proteomes" id="UP000677913"/>
    </source>
</evidence>
<keyword evidence="2" id="KW-1185">Reference proteome</keyword>
<reference evidence="1" key="1">
    <citation type="submission" date="2021-04" db="EMBL/GenBank/DDBJ databases">
        <title>Genome based classification of Actinospica acidithermotolerans sp. nov., an actinobacterium isolated from an Indonesian hot spring.</title>
        <authorList>
            <person name="Kusuma A.B."/>
            <person name="Putra K.E."/>
            <person name="Nafisah S."/>
            <person name="Loh J."/>
            <person name="Nouioui I."/>
            <person name="Goodfellow M."/>
        </authorList>
    </citation>
    <scope>NUCLEOTIDE SEQUENCE</scope>
    <source>
        <strain evidence="1">DSM 45618</strain>
    </source>
</reference>
<name>A0A8J7WVA5_9ACTN</name>
<dbReference type="EMBL" id="JAGSXH010000154">
    <property type="protein sequence ID" value="MBS2966480.1"/>
    <property type="molecule type" value="Genomic_DNA"/>
</dbReference>
<dbReference type="AlphaFoldDB" id="A0A8J7WVA5"/>
<accession>A0A8J7WVA5</accession>
<evidence type="ECO:0000313" key="1">
    <source>
        <dbReference type="EMBL" id="MBS2966480.1"/>
    </source>
</evidence>
<gene>
    <name evidence="1" type="ORF">KGA66_25795</name>
</gene>
<sequence length="174" mass="18353">MTGPSLLVCRSATLNVDEAPWHLVLERATRAVRVVRLTADQAEQWPRTPQSGDGASVVLGIGGAAPIAYRLAVRSPLAFRLVVADARSQPPDIPDGVGAPEFPITAISTASPRAASTRALVGWAACTTGAFEIRTVPSWRDDTDAFVTGCLRHLHEAGLLAGPDDRGDVLALRP</sequence>
<proteinExistence type="predicted"/>